<accession>A0A1I6SX01</accession>
<dbReference type="STRING" id="593133.SAMN04488006_0172"/>
<gene>
    <name evidence="1" type="ORF">SAMN04488006_0172</name>
</gene>
<reference evidence="2" key="1">
    <citation type="submission" date="2016-10" db="EMBL/GenBank/DDBJ databases">
        <authorList>
            <person name="Varghese N."/>
            <person name="Submissions S."/>
        </authorList>
    </citation>
    <scope>NUCLEOTIDE SEQUENCE [LARGE SCALE GENOMIC DNA]</scope>
    <source>
        <strain evidence="2">DSM 24450</strain>
    </source>
</reference>
<dbReference type="OrthoDB" id="1360666at2"/>
<proteinExistence type="predicted"/>
<sequence>MSKIKNFLSDFDDYELAFFAKFKLNTYLKNSQENIEKILFKRGLTKYRIEQLIKNNPKSKLADGKERCPRCYSDKIRNDKVELTNTSSGFGLSDKIATYDGMIGKATYKDEIICNVCGFWLKDPNEEKPKSLKTNLFRGIMTIIIGFFRG</sequence>
<evidence type="ECO:0000313" key="1">
    <source>
        <dbReference type="EMBL" id="SFS81328.1"/>
    </source>
</evidence>
<name>A0A1I6SX01_9FLAO</name>
<evidence type="ECO:0000313" key="2">
    <source>
        <dbReference type="Proteomes" id="UP000199312"/>
    </source>
</evidence>
<protein>
    <submittedName>
        <fullName evidence="1">Uncharacterized protein</fullName>
    </submittedName>
</protein>
<organism evidence="1 2">
    <name type="scientific">Lutibacter maritimus</name>
    <dbReference type="NCBI Taxonomy" id="593133"/>
    <lineage>
        <taxon>Bacteria</taxon>
        <taxon>Pseudomonadati</taxon>
        <taxon>Bacteroidota</taxon>
        <taxon>Flavobacteriia</taxon>
        <taxon>Flavobacteriales</taxon>
        <taxon>Flavobacteriaceae</taxon>
        <taxon>Lutibacter</taxon>
    </lineage>
</organism>
<dbReference type="AlphaFoldDB" id="A0A1I6SX01"/>
<keyword evidence="2" id="KW-1185">Reference proteome</keyword>
<dbReference type="EMBL" id="FOZP01000012">
    <property type="protein sequence ID" value="SFS81328.1"/>
    <property type="molecule type" value="Genomic_DNA"/>
</dbReference>
<dbReference type="Proteomes" id="UP000199312">
    <property type="component" value="Unassembled WGS sequence"/>
</dbReference>
<dbReference type="RefSeq" id="WP_090230701.1">
    <property type="nucleotide sequence ID" value="NZ_FOZP01000012.1"/>
</dbReference>